<dbReference type="PANTHER" id="PTHR17985:SF8">
    <property type="entry name" value="TRANSPORT AND GOLGI ORGANIZATION PROTEIN 2 HOMOLOG"/>
    <property type="match status" value="1"/>
</dbReference>
<dbReference type="Pfam" id="PF05742">
    <property type="entry name" value="TANGO2"/>
    <property type="match status" value="1"/>
</dbReference>
<accession>A0A9X1ZNN0</accession>
<evidence type="ECO:0000313" key="1">
    <source>
        <dbReference type="EMBL" id="MCL1144267.1"/>
    </source>
</evidence>
<proteinExistence type="predicted"/>
<reference evidence="1" key="1">
    <citation type="submission" date="2022-01" db="EMBL/GenBank/DDBJ databases">
        <title>Whole genome-based taxonomy of the Shewanellaceae.</title>
        <authorList>
            <person name="Martin-Rodriguez A.J."/>
        </authorList>
    </citation>
    <scope>NUCLEOTIDE SEQUENCE</scope>
    <source>
        <strain evidence="1">DSM 16422</strain>
    </source>
</reference>
<keyword evidence="2" id="KW-1185">Reference proteome</keyword>
<dbReference type="Proteomes" id="UP001139333">
    <property type="component" value="Unassembled WGS sequence"/>
</dbReference>
<dbReference type="RefSeq" id="WP_248996933.1">
    <property type="nucleotide sequence ID" value="NZ_JAKIKP010000017.1"/>
</dbReference>
<dbReference type="AlphaFoldDB" id="A0A9X1ZNN0"/>
<name>A0A9X1ZNN0_9GAMM</name>
<comment type="caution">
    <text evidence="1">The sequence shown here is derived from an EMBL/GenBank/DDBJ whole genome shotgun (WGS) entry which is preliminary data.</text>
</comment>
<protein>
    <submittedName>
        <fullName evidence="1">NRDE family protein</fullName>
    </submittedName>
</protein>
<organism evidence="1 2">
    <name type="scientific">Shewanella gaetbuli</name>
    <dbReference type="NCBI Taxonomy" id="220752"/>
    <lineage>
        <taxon>Bacteria</taxon>
        <taxon>Pseudomonadati</taxon>
        <taxon>Pseudomonadota</taxon>
        <taxon>Gammaproteobacteria</taxon>
        <taxon>Alteromonadales</taxon>
        <taxon>Shewanellaceae</taxon>
        <taxon>Shewanella</taxon>
    </lineage>
</organism>
<dbReference type="PANTHER" id="PTHR17985">
    <property type="entry name" value="SER/THR-RICH PROTEIN T10 IN DGCR REGION"/>
    <property type="match status" value="1"/>
</dbReference>
<sequence>MCILFIAINQHPKYPLIICANRDEFHHRATQPAHFWLDNVNLLAGKDLQAGGTWLGVNRAGQFAGITNLRLPNETDGVRSRGELVTKSLTSNLITPEWLHKNAENYNPFNLIFEHNQTLQCFNSHSKVTQPLDNGFHAICNGNMDDIWPKMALGQQLIQQYISNAVDIDVSQLNTFMQDASIPDDPLLPNTGLELEWERNLSAIFIKHPQYGTRSTSIILKNHHGQIDFYESRFDGKARHLGQQHFQIPASV</sequence>
<gene>
    <name evidence="1" type="ORF">L2672_16430</name>
</gene>
<dbReference type="InterPro" id="IPR008551">
    <property type="entry name" value="TANGO2"/>
</dbReference>
<dbReference type="EMBL" id="JAKIKP010000017">
    <property type="protein sequence ID" value="MCL1144267.1"/>
    <property type="molecule type" value="Genomic_DNA"/>
</dbReference>
<evidence type="ECO:0000313" key="2">
    <source>
        <dbReference type="Proteomes" id="UP001139333"/>
    </source>
</evidence>